<name>A0ACC2J807_9PEZI</name>
<comment type="caution">
    <text evidence="1">The sequence shown here is derived from an EMBL/GenBank/DDBJ whole genome shotgun (WGS) entry which is preliminary data.</text>
</comment>
<reference evidence="1" key="1">
    <citation type="submission" date="2022-11" db="EMBL/GenBank/DDBJ databases">
        <title>Genome Sequence of Nemania bipapillata.</title>
        <authorList>
            <person name="Buettner E."/>
        </authorList>
    </citation>
    <scope>NUCLEOTIDE SEQUENCE</scope>
    <source>
        <strain evidence="1">CP14</strain>
    </source>
</reference>
<dbReference type="Proteomes" id="UP001153334">
    <property type="component" value="Unassembled WGS sequence"/>
</dbReference>
<keyword evidence="2" id="KW-1185">Reference proteome</keyword>
<protein>
    <submittedName>
        <fullName evidence="1">Uncharacterized protein</fullName>
    </submittedName>
</protein>
<dbReference type="EMBL" id="JAPESX010000060">
    <property type="protein sequence ID" value="KAJ8123618.1"/>
    <property type="molecule type" value="Genomic_DNA"/>
</dbReference>
<accession>A0ACC2J807</accession>
<organism evidence="1 2">
    <name type="scientific">Nemania bipapillata</name>
    <dbReference type="NCBI Taxonomy" id="110536"/>
    <lineage>
        <taxon>Eukaryota</taxon>
        <taxon>Fungi</taxon>
        <taxon>Dikarya</taxon>
        <taxon>Ascomycota</taxon>
        <taxon>Pezizomycotina</taxon>
        <taxon>Sordariomycetes</taxon>
        <taxon>Xylariomycetidae</taxon>
        <taxon>Xylariales</taxon>
        <taxon>Xylariaceae</taxon>
        <taxon>Nemania</taxon>
    </lineage>
</organism>
<sequence length="636" mass="69872">MAEIANSDSPSPFASSSPAPFSDDISAQLDDFLSDASSILDDTDLEEGHSDDDISIDPVEEDDDDSDRDSNNGDGDVDVDVDVDVDEEEEDDEEDDEIDVENEEDYLFDDDDFDDFDFDDMREVGLDFDEFGFLGDERPGPGDYFDFPDEQEIDALHHVFLHELEHHLAQEPWALRPHSPLMDNLGGGLGGRGRMHQDELVRVEMAGPLNGNAGGRNSANGGGNNNNGGGAAGAGAGAGGQRRIRQPFPEFIDLTGEDDADLPAQLHSANQSNHPARSIPHRQSENQRRLRSQSQNIPPRLNRSDGSYIDNQHVIVLSSSDDEDQPMRNIPRRGVHNNRHNHLNNHSHNHNLNHNLNHNHNHNHQHNHQHNHRYNENNFADRGARNARFGDQLRQPGLGSAQDQNQNGRLDPFTQLIQNIPLFQLLRNTPPGVMAHRNQNGDDDIVITGERNINNLPNSPGLIPIAGQRQLFELGPIQLDYGGRAFHGQPMAPPAFAAAAAAAAAAAGPPKPVHEPPKPARPGFTRDTGEDVVAICPSCDQELAYDPEGDDDASTPAKKSRSKKATKATAEHHFWAVKACGHVYCKRCFDNRRASAKSTVHVSFRPEGNGGKKIFCAVEDCESDVSAKGAWVGIFM</sequence>
<gene>
    <name evidence="1" type="ORF">ONZ43_g475</name>
</gene>
<evidence type="ECO:0000313" key="1">
    <source>
        <dbReference type="EMBL" id="KAJ8123618.1"/>
    </source>
</evidence>
<proteinExistence type="predicted"/>
<evidence type="ECO:0000313" key="2">
    <source>
        <dbReference type="Proteomes" id="UP001153334"/>
    </source>
</evidence>